<dbReference type="UniPathway" id="UPA00544"/>
<dbReference type="UniPathway" id="UPA00343"/>
<evidence type="ECO:0000313" key="2">
    <source>
        <dbReference type="EMBL" id="EGD08055.1"/>
    </source>
</evidence>
<dbReference type="GO" id="GO:0016773">
    <property type="term" value="F:phosphotransferase activity, alcohol group as acceptor"/>
    <property type="evidence" value="ECO:0007669"/>
    <property type="project" value="UniProtKB-UniRule"/>
</dbReference>
<dbReference type="GO" id="GO:0016301">
    <property type="term" value="F:kinase activity"/>
    <property type="evidence" value="ECO:0007669"/>
    <property type="project" value="UniProtKB-KW"/>
</dbReference>
<keyword evidence="1" id="KW-0808">Transferase</keyword>
<accession>F0BHL5</accession>
<comment type="caution">
    <text evidence="2">The sequence shown here is derived from an EMBL/GenBank/DDBJ whole genome shotgun (WGS) entry which is preliminary data.</text>
</comment>
<dbReference type="Gene3D" id="3.30.420.40">
    <property type="match status" value="2"/>
</dbReference>
<comment type="function">
    <text evidence="1">Catalyzes the specific phosphorylation of 1,6-anhydro-N-acetylmuramic acid (anhMurNAc) with the simultaneous cleavage of the 1,6-anhydro ring, generating MurNAc-6-P. Is required for the utilization of anhMurNAc either imported from the medium or derived from its own cell wall murein, and thus plays a role in cell wall recycling.</text>
</comment>
<sequence>MVTRIPGYWRPLFAKVAVLRAASIDRQLTASPRLHKLHDRCASGSGMTVLEHENSPLYLGLMSGTSADGIDAALVRFADDSHRRCELVAGMTVPWAPQLRETLVALGQGAETIAIDALGRLDAQVGLAFADAANQLIDASGVARQRIRAIGSHGQTIRHRPTGDPAFTWQIGDASRIAEHTGITTAADFRRRDVAAGGQGAPLMPAFHLAMLGAGDEDRAVLNLGGIGNLTLIPRDGTVLGFDTGPANALLDSWCLQQRGAAFDAEGAFAASGRVDSALLQALLAEPWFALAPPKSTGREQFHLDWVLQAMGGAPLDAADVQSTLLELTAATVADALLRLQPQTRRVLVCGGGVRNPVLMARLAARLPGVVVESSARYGLDPDYLEAMGFAWLAAELLAGRPANLPSVTGAAGLRLLGAIYPA</sequence>
<dbReference type="EC" id="2.7.1.170" evidence="1"/>
<keyword evidence="1" id="KW-0067">ATP-binding</keyword>
<proteinExistence type="inferred from homology"/>
<dbReference type="AlphaFoldDB" id="F0BHL5"/>
<gene>
    <name evidence="1" type="primary">anmK</name>
    <name evidence="2" type="ORF">XVE_3752</name>
</gene>
<organism evidence="2 3">
    <name type="scientific">Xanthomonas vesicatoria ATCC 35937</name>
    <dbReference type="NCBI Taxonomy" id="925775"/>
    <lineage>
        <taxon>Bacteria</taxon>
        <taxon>Pseudomonadati</taxon>
        <taxon>Pseudomonadota</taxon>
        <taxon>Gammaproteobacteria</taxon>
        <taxon>Lysobacterales</taxon>
        <taxon>Lysobacteraceae</taxon>
        <taxon>Xanthomonas</taxon>
    </lineage>
</organism>
<keyword evidence="1" id="KW-0418">Kinase</keyword>
<name>F0BHL5_9XANT</name>
<dbReference type="eggNOG" id="COG2377">
    <property type="taxonomic scope" value="Bacteria"/>
</dbReference>
<dbReference type="HAMAP" id="MF_01270">
    <property type="entry name" value="AnhMurNAc_kinase"/>
    <property type="match status" value="1"/>
</dbReference>
<dbReference type="GO" id="GO:0097175">
    <property type="term" value="P:1,6-anhydro-N-acetyl-beta-muramic acid catabolic process"/>
    <property type="evidence" value="ECO:0007669"/>
    <property type="project" value="UniProtKB-UniRule"/>
</dbReference>
<dbReference type="CDD" id="cd24050">
    <property type="entry name" value="ASKHA_NBD_ANMK"/>
    <property type="match status" value="1"/>
</dbReference>
<feature type="binding site" evidence="1">
    <location>
        <begin position="64"/>
        <end position="71"/>
    </location>
    <ligand>
        <name>ATP</name>
        <dbReference type="ChEBI" id="CHEBI:30616"/>
    </ligand>
</feature>
<dbReference type="PANTHER" id="PTHR30605:SF0">
    <property type="entry name" value="ANHYDRO-N-ACETYLMURAMIC ACID KINASE"/>
    <property type="match status" value="1"/>
</dbReference>
<dbReference type="Pfam" id="PF03702">
    <property type="entry name" value="AnmK"/>
    <property type="match status" value="1"/>
</dbReference>
<comment type="pathway">
    <text evidence="1">Cell wall biogenesis; peptidoglycan recycling.</text>
</comment>
<protein>
    <recommendedName>
        <fullName evidence="1">Anhydro-N-acetylmuramic acid kinase</fullName>
        <ecNumber evidence="1">2.7.1.170</ecNumber>
    </recommendedName>
    <alternativeName>
        <fullName evidence="1">AnhMurNAc kinase</fullName>
    </alternativeName>
</protein>
<dbReference type="GO" id="GO:0005524">
    <property type="term" value="F:ATP binding"/>
    <property type="evidence" value="ECO:0007669"/>
    <property type="project" value="UniProtKB-UniRule"/>
</dbReference>
<dbReference type="GO" id="GO:0009254">
    <property type="term" value="P:peptidoglycan turnover"/>
    <property type="evidence" value="ECO:0007669"/>
    <property type="project" value="UniProtKB-UniRule"/>
</dbReference>
<evidence type="ECO:0000256" key="1">
    <source>
        <dbReference type="HAMAP-Rule" id="MF_01270"/>
    </source>
</evidence>
<reference evidence="2 3" key="1">
    <citation type="journal article" date="2011" name="BMC Genomics">
        <title>Comparative genomics reveals diversity among xanthomonads infecting tomato and pepper.</title>
        <authorList>
            <person name="Potnis N."/>
            <person name="Krasileva K."/>
            <person name="Chow V."/>
            <person name="Almeida N.F."/>
            <person name="Patil P.B."/>
            <person name="Ryan R.P."/>
            <person name="Sharlach M."/>
            <person name="Behlau F."/>
            <person name="Dow J.M."/>
            <person name="Momol M.T."/>
            <person name="White F.F."/>
            <person name="Preston J.F."/>
            <person name="Vinatzer B.A."/>
            <person name="Koebnik R."/>
            <person name="Setubal J.C."/>
            <person name="Norman D.J."/>
            <person name="Staskawicz B.J."/>
            <person name="Jones J.B."/>
        </authorList>
    </citation>
    <scope>NUCLEOTIDE SEQUENCE [LARGE SCALE GENOMIC DNA]</scope>
    <source>
        <strain evidence="2 3">ATCC 35937</strain>
    </source>
</reference>
<keyword evidence="1" id="KW-0547">Nucleotide-binding</keyword>
<dbReference type="Proteomes" id="UP000003299">
    <property type="component" value="Unassembled WGS sequence"/>
</dbReference>
<comment type="pathway">
    <text evidence="1">Amino-sugar metabolism; 1,6-anhydro-N-acetylmuramate degradation.</text>
</comment>
<dbReference type="InterPro" id="IPR043129">
    <property type="entry name" value="ATPase_NBD"/>
</dbReference>
<dbReference type="InterPro" id="IPR005338">
    <property type="entry name" value="Anhydro_N_Ac-Mur_kinase"/>
</dbReference>
<dbReference type="EMBL" id="AEQV01000157">
    <property type="protein sequence ID" value="EGD08055.1"/>
    <property type="molecule type" value="Genomic_DNA"/>
</dbReference>
<comment type="catalytic activity">
    <reaction evidence="1">
        <text>1,6-anhydro-N-acetyl-beta-muramate + ATP + H2O = N-acetyl-D-muramate 6-phosphate + ADP + H(+)</text>
        <dbReference type="Rhea" id="RHEA:24952"/>
        <dbReference type="ChEBI" id="CHEBI:15377"/>
        <dbReference type="ChEBI" id="CHEBI:15378"/>
        <dbReference type="ChEBI" id="CHEBI:30616"/>
        <dbReference type="ChEBI" id="CHEBI:58690"/>
        <dbReference type="ChEBI" id="CHEBI:58722"/>
        <dbReference type="ChEBI" id="CHEBI:456216"/>
        <dbReference type="EC" id="2.7.1.170"/>
    </reaction>
</comment>
<dbReference type="PANTHER" id="PTHR30605">
    <property type="entry name" value="ANHYDRO-N-ACETYLMURAMIC ACID KINASE"/>
    <property type="match status" value="1"/>
</dbReference>
<comment type="similarity">
    <text evidence="1">Belongs to the anhydro-N-acetylmuramic acid kinase family.</text>
</comment>
<dbReference type="GO" id="GO:0006040">
    <property type="term" value="P:amino sugar metabolic process"/>
    <property type="evidence" value="ECO:0007669"/>
    <property type="project" value="InterPro"/>
</dbReference>
<dbReference type="SUPFAM" id="SSF53067">
    <property type="entry name" value="Actin-like ATPase domain"/>
    <property type="match status" value="1"/>
</dbReference>
<dbReference type="NCBIfam" id="NF007139">
    <property type="entry name" value="PRK09585.1-3"/>
    <property type="match status" value="1"/>
</dbReference>
<evidence type="ECO:0000313" key="3">
    <source>
        <dbReference type="Proteomes" id="UP000003299"/>
    </source>
</evidence>
<keyword evidence="1" id="KW-0119">Carbohydrate metabolism</keyword>